<sequence length="314" mass="34395">MSFLALFISLPTKASTGRMRVWRSVKALGCATLRDGVYLLPDSADSAAALDEAAAQSVEAGGSGEVYRLSGCDEAQEAALRALFDRGEEYAGIVEEIKGLGRSLASLDGAAAARKLQPLVRRFEQVARIDFFPGEAQRQTLSLLDDLRDALTRRLSPDEPTPRQADIPRLERADYRGRVWATRARPWVDRLASAWLIRRFVDPKARIVWLASPADCKADWLGFDFDGATFSHVGTKVTFETLLASFGLEDAPALTRLGELVHCLDVGGLPVPEAPGIEQLLAGLRASESDDDALLVRACEVFDWLLKSYEEKTT</sequence>
<feature type="domain" description="ChrB C-terminal" evidence="1">
    <location>
        <begin position="180"/>
        <end position="307"/>
    </location>
</feature>
<evidence type="ECO:0000259" key="2">
    <source>
        <dbReference type="Pfam" id="PF20229"/>
    </source>
</evidence>
<dbReference type="InterPro" id="IPR018634">
    <property type="entry name" value="ChrB_C"/>
</dbReference>
<reference evidence="3 4" key="1">
    <citation type="journal article" date="2014" name="Nat. Commun.">
        <title>Physiological and genomic features of highly alkaliphilic hydrogen-utilizing Betaproteobacteria from a continental serpentinizing site.</title>
        <authorList>
            <person name="Suzuki S."/>
            <person name="Kuenen J.G."/>
            <person name="Schipper K."/>
            <person name="van der Velde S."/>
            <person name="Ishii S."/>
            <person name="Wu A."/>
            <person name="Sorokin D.Y."/>
            <person name="Tenney A."/>
            <person name="Meng X.Y."/>
            <person name="Morrill P.L."/>
            <person name="Kamagata Y."/>
            <person name="Muyzer G."/>
            <person name="Nealson K.H."/>
        </authorList>
    </citation>
    <scope>NUCLEOTIDE SEQUENCE [LARGE SCALE GENOMIC DNA]</scope>
    <source>
        <strain evidence="3 4">B1</strain>
    </source>
</reference>
<dbReference type="STRING" id="1458426.SMCB_1622"/>
<dbReference type="OrthoDB" id="6605953at2"/>
<name>A0A060NR95_9BURK</name>
<dbReference type="EMBL" id="AP014569">
    <property type="protein sequence ID" value="BAO83850.1"/>
    <property type="molecule type" value="Genomic_DNA"/>
</dbReference>
<dbReference type="Proteomes" id="UP000066014">
    <property type="component" value="Chromosome"/>
</dbReference>
<dbReference type="Pfam" id="PF09828">
    <property type="entry name" value="ChrB_C"/>
    <property type="match status" value="1"/>
</dbReference>
<evidence type="ECO:0000313" key="4">
    <source>
        <dbReference type="Proteomes" id="UP000066014"/>
    </source>
</evidence>
<dbReference type="RefSeq" id="WP_045536158.1">
    <property type="nucleotide sequence ID" value="NZ_AP014569.1"/>
</dbReference>
<keyword evidence="4" id="KW-1185">Reference proteome</keyword>
<evidence type="ECO:0000259" key="1">
    <source>
        <dbReference type="Pfam" id="PF09828"/>
    </source>
</evidence>
<dbReference type="InterPro" id="IPR046858">
    <property type="entry name" value="ChrB_N"/>
</dbReference>
<dbReference type="KEGG" id="cbab:SMCB_1622"/>
<dbReference type="HOGENOM" id="CLU_079058_0_0_4"/>
<proteinExistence type="predicted"/>
<gene>
    <name evidence="3" type="ORF">SMCB_1622</name>
</gene>
<feature type="domain" description="ChrB N-terminal" evidence="2">
    <location>
        <begin position="18"/>
        <end position="97"/>
    </location>
</feature>
<dbReference type="AlphaFoldDB" id="A0A060NR95"/>
<evidence type="ECO:0000313" key="3">
    <source>
        <dbReference type="EMBL" id="BAO83850.1"/>
    </source>
</evidence>
<organism evidence="3 4">
    <name type="scientific">Serpentinimonas maccroryi</name>
    <dbReference type="NCBI Taxonomy" id="1458426"/>
    <lineage>
        <taxon>Bacteria</taxon>
        <taxon>Pseudomonadati</taxon>
        <taxon>Pseudomonadota</taxon>
        <taxon>Betaproteobacteria</taxon>
        <taxon>Burkholderiales</taxon>
        <taxon>Comamonadaceae</taxon>
        <taxon>Serpentinimonas</taxon>
    </lineage>
</organism>
<protein>
    <submittedName>
        <fullName evidence="3">Uncharacterized conserved protein</fullName>
    </submittedName>
</protein>
<dbReference type="Pfam" id="PF20229">
    <property type="entry name" value="ChrB_N"/>
    <property type="match status" value="1"/>
</dbReference>
<accession>A0A060NR95</accession>